<keyword evidence="3" id="KW-0596">Phosphopantetheine</keyword>
<dbReference type="GO" id="GO:0016874">
    <property type="term" value="F:ligase activity"/>
    <property type="evidence" value="ECO:0007669"/>
    <property type="project" value="UniProtKB-KW"/>
</dbReference>
<dbReference type="KEGG" id="pdu:PDUR_11315"/>
<dbReference type="InterPro" id="IPR020806">
    <property type="entry name" value="PKS_PP-bd"/>
</dbReference>
<dbReference type="Proteomes" id="UP000029409">
    <property type="component" value="Chromosome"/>
</dbReference>
<dbReference type="SMART" id="SM00823">
    <property type="entry name" value="PKS_PP"/>
    <property type="match status" value="2"/>
</dbReference>
<sequence>MNITELMHDLNKRNISLYHEQGKIKIIGPREQISPELREKIKLYKKEIIQFLTDSERLEKNGIPRVKPSEENCYPLSRAQKRMYILHQMDEQGVAYNIPLVMKLKGRLDIHQFEQAMQQIIQRHEGLRTAFIKLNDEPVQKIHREIHFEVPLSELGEQSITSRIRQFIKPFDLEQAPLIRAEMVKVDNDEHLMLLDMHHIISDGISMAVFMKELSVLFEGGRLVPLSVQYKDYSQWQHERERQGSLDEQEKYWLLTLSGELPQLQMPLDDVRPAVQNYEGGRILFEVNQSMTRRLKHLAEQNGVTLYMLLMAAYTVLLSKYTGQKDLIVGTPIAGRPHDELKPIIGLFTNTLATRHYPESDLIFTQYLNHVRTHILSVFENQDYPFDMLVESLNLPINRSRNPVFDTMFDLQYASDFQFKLGDLKAESCNIDFPVAKFDIGLTVIHYGEYIQMDLQYASKLFNAETMERFSGHFLNILNEIVDRPEKTLDEIRIMSPEEESQVTYQFNSHKVIYQESRTLNDLLEERAEITPERVAVVHGDHSLTYRELNNKANQLARRLRIEGVKPNTVVGIMVERSIEMIVGIMGILKAGGAYLPLNPELPGERISYMLADSNAILLVTEETFKSQMNFSPCITFDDGLIDTMEKTNPERVNHASDLAYLIYTSGSTGMPKGVMTTHKNVMNYIHAFLDQIPLTEEDTILQVVSFSFDAFTEEVFPLLTVSGRILISGTLTETHVDELVKQIERQNVTIVSCSPLLLNELDKNKHLRLHTGMRFISGGDVLKAEYIKNIITTAQVFNSYGPTEATVCATYHRVSQVDLTRKSIPIGRPLGNYQVYVLDENKHVLPIGIPGELYIGGAGVASGYLNNPEMTGSKFMEHLYLSGERMYRTGDLGRWLPDGSIEFLGRTDYQVKIRGYRVEVQEVEHHLLSHPAVKDVIVAPRQDSDGNNFLCAYVVLADSQDQTAVQKVKMYAAKVLPGYMVPSCFVPVEQIPRTINGKTDWKALPVPVLDGMTLAEYAAPRNGAEQKLVRIWEEVLGVGSIGIDHHFFELGGQSLKAFAMMTALQRVFQVHISLKDIFSHATIRQLGEYIRSVDKQDCSSIKKAEEKPYYSLSAAQKRIYILNQIQQPSIMYNMPLVIRISGEVHHGLLEQAFHTLIQRHEVLRTSFVEINGEPVQQIEQTIAFRLRSSMVNSDELERRIQTFIQPFDLREAPLLRAELLKEEQDHLLLLDMHHIISDGVSMDILTNELGQLYEGNKLPPVAIQYKDYSEWSLTAERNRELKRQEQYWLQALGKDLPVLQLQTDYARPAVQSSEGGRISVELGEELTKKLRIMAADSGTTMFMLLLAAYTALLARYTAQEDIIVGTPIAGRQHQDLSHTMGMFVNTLALRNYPRPELNFQQYLHQVKETTINGFEHQEYPFDELVGQLGLDRDVSRNALFDTMFSLQDEQQTGFNAEGLQAELYPFEYPIAKFDLSVTALESSNLIRIYFGYATKLFKQETIERMGRHLTKILQEIVRQPECPLGEINLVSDEERQMLLHVFNDTAREYPRDQAVPQFIEDQAHRRPDHTAVVFEGEQLTYRELNEQADRVAQLLRARGVRRETPVGIMIDRSLEMVTGLLGILKSGGAYLPLDPAFPEERIRYMLEDSGAKLVVTQGHLVNKVGEASMDCETLVIDDSILTMQTVQEASAQTSAAANKVDHDPQDLAYIIYTSGSTGLPKGVLVEHGAFANFCHGFSDLHQITEQDHVGNYLQITFDGSIIEIFPALMMGATLHVIPADLRLDMDRLNRYMNEQSITLVTLPPKVCEAFIGQPNESLRLLIAGGEQLKLSTLPHYPVVNAYGPTENTVVTTSQLIDRAGGNIPIGKPVPNTRIYILNRSRQLCPVGVTGELYIAGDSLARGYLNNAVQTAEKFVDNPYEPGGRMYRTGDLARWLPDGSLVFMGRADQQVKIRGYRIEPGEVEQQLLKHPAIREAVVIAHEDRQGVSSLCAYLISDDVWTTTAVRELLEAELPEYMIPAYVIQLEQLPLTSHGKLDRKSLPEPDQSLRSGPDYEAPRNEVEEKLVSVWREVLGIEDIGINHQFFVSGGDSIKALQIGSRLAKAGLRLEVKDLFAHPKIKDLSSYVKVEQRERRTEESVEGEVEYTPIQQWFFQQNREERNHFTQSFMLHRAEGFEASRIEQVFDQLLAHHDALRMIYAEQDGEIRQINRRAGERMFSLHRYDVRGMDDQERQVYEIATKIQQASAIEEGKLVQVGLFRAEDGDHLLIAIHHLVVDGVSWRILLEDFELLYRQAEQDAPLDIGFKTDSYQRFAGELKEYALGKQVEKERAYWTELAAVKTRFIPGQVVPEPDTFANSRTIQSSLREETTLQLLRESNRAYQTEINDLLLSALYVAVRELTGEQRLKVNLEGHGREDVLEGMDVSRTVGWFTTMYPVVLEGEEQDELSKTIKRIKEGLRKVPNKGIGYGVLKYLTRVPELQNEERAPILFNYLGEIGGTAHDGLFGGSRFSLGESIGGKIIRSNPVEINAVIVNGRLMMSTTYNASEYSEAIISRFNNMYVDALEQIIAHCANKEYAEKTSSDYGYSDLSLEDLEELLSEYEVVED</sequence>
<dbReference type="Gene3D" id="3.30.300.30">
    <property type="match status" value="2"/>
</dbReference>
<dbReference type="CDD" id="cd05930">
    <property type="entry name" value="A_NRPS"/>
    <property type="match status" value="1"/>
</dbReference>
<proteinExistence type="inferred from homology"/>
<evidence type="ECO:0000256" key="9">
    <source>
        <dbReference type="SAM" id="MobiDB-lite"/>
    </source>
</evidence>
<reference evidence="11 12" key="1">
    <citation type="submission" date="2014-08" db="EMBL/GenBank/DDBJ databases">
        <title>Comparative genomics of the Paenibacillus odorifer group.</title>
        <authorList>
            <person name="den Bakker H.C."/>
            <person name="Tsai Y.-C."/>
            <person name="Martin N."/>
            <person name="Korlach J."/>
            <person name="Wiedmann M."/>
        </authorList>
    </citation>
    <scope>NUCLEOTIDE SEQUENCE [LARGE SCALE GENOMIC DNA]</scope>
    <source>
        <strain evidence="11 12">DSM 1735</strain>
    </source>
</reference>
<dbReference type="NCBIfam" id="NF003417">
    <property type="entry name" value="PRK04813.1"/>
    <property type="match status" value="2"/>
</dbReference>
<dbReference type="Gene3D" id="3.30.559.30">
    <property type="entry name" value="Nonribosomal peptide synthetase, condensation domain"/>
    <property type="match status" value="3"/>
</dbReference>
<dbReference type="InterPro" id="IPR009081">
    <property type="entry name" value="PP-bd_ACP"/>
</dbReference>
<dbReference type="GO" id="GO:0031177">
    <property type="term" value="F:phosphopantetheine binding"/>
    <property type="evidence" value="ECO:0007669"/>
    <property type="project" value="InterPro"/>
</dbReference>
<evidence type="ECO:0000256" key="6">
    <source>
        <dbReference type="ARBA" id="ARBA00022737"/>
    </source>
</evidence>
<dbReference type="CDD" id="cd19534">
    <property type="entry name" value="E_NRPS"/>
    <property type="match status" value="1"/>
</dbReference>
<dbReference type="SUPFAM" id="SSF56801">
    <property type="entry name" value="Acetyl-CoA synthetase-like"/>
    <property type="match status" value="2"/>
</dbReference>
<dbReference type="GO" id="GO:0005829">
    <property type="term" value="C:cytosol"/>
    <property type="evidence" value="ECO:0007669"/>
    <property type="project" value="TreeGrafter"/>
</dbReference>
<dbReference type="InterPro" id="IPR025110">
    <property type="entry name" value="AMP-bd_C"/>
</dbReference>
<dbReference type="NCBIfam" id="TIGR01733">
    <property type="entry name" value="AA-adenyl-dom"/>
    <property type="match status" value="2"/>
</dbReference>
<evidence type="ECO:0000256" key="7">
    <source>
        <dbReference type="ARBA" id="ARBA00023194"/>
    </source>
</evidence>
<dbReference type="RefSeq" id="WP_042206283.1">
    <property type="nucleotide sequence ID" value="NZ_CP009288.1"/>
</dbReference>
<dbReference type="InterPro" id="IPR041464">
    <property type="entry name" value="TubC_N"/>
</dbReference>
<name>A0A089HMZ1_PAEDU</name>
<keyword evidence="6" id="KW-0677">Repeat</keyword>
<dbReference type="PANTHER" id="PTHR45527">
    <property type="entry name" value="NONRIBOSOMAL PEPTIDE SYNTHETASE"/>
    <property type="match status" value="1"/>
</dbReference>
<gene>
    <name evidence="11" type="ORF">PDUR_11315</name>
</gene>
<dbReference type="Gene3D" id="1.10.10.1830">
    <property type="entry name" value="Non-ribosomal peptide synthase, adenylation domain"/>
    <property type="match status" value="1"/>
</dbReference>
<dbReference type="Pfam" id="PF00668">
    <property type="entry name" value="Condensation"/>
    <property type="match status" value="3"/>
</dbReference>
<keyword evidence="7" id="KW-0045">Antibiotic biosynthesis</keyword>
<dbReference type="InterPro" id="IPR023213">
    <property type="entry name" value="CAT-like_dom_sf"/>
</dbReference>
<dbReference type="InterPro" id="IPR001242">
    <property type="entry name" value="Condensation_dom"/>
</dbReference>
<dbReference type="InterPro" id="IPR036736">
    <property type="entry name" value="ACP-like_sf"/>
</dbReference>
<comment type="cofactor">
    <cofactor evidence="1">
        <name>pantetheine 4'-phosphate</name>
        <dbReference type="ChEBI" id="CHEBI:47942"/>
    </cofactor>
</comment>
<dbReference type="EMBL" id="CP009288">
    <property type="protein sequence ID" value="AIQ12432.1"/>
    <property type="molecule type" value="Genomic_DNA"/>
</dbReference>
<dbReference type="SUPFAM" id="SSF52777">
    <property type="entry name" value="CoA-dependent acyltransferases"/>
    <property type="match status" value="6"/>
</dbReference>
<dbReference type="PROSITE" id="PS50075">
    <property type="entry name" value="CARRIER"/>
    <property type="match status" value="2"/>
</dbReference>
<evidence type="ECO:0000256" key="5">
    <source>
        <dbReference type="ARBA" id="ARBA00022598"/>
    </source>
</evidence>
<feature type="region of interest" description="Disordered" evidence="9">
    <location>
        <begin position="2034"/>
        <end position="2056"/>
    </location>
</feature>
<dbReference type="FunFam" id="3.40.50.12780:FF:000012">
    <property type="entry name" value="Non-ribosomal peptide synthetase"/>
    <property type="match status" value="2"/>
</dbReference>
<dbReference type="FunFam" id="3.30.300.30:FF:000010">
    <property type="entry name" value="Enterobactin synthetase component F"/>
    <property type="match status" value="1"/>
</dbReference>
<dbReference type="InterPro" id="IPR044894">
    <property type="entry name" value="TubC_N_sf"/>
</dbReference>
<dbReference type="Gene3D" id="2.30.38.10">
    <property type="entry name" value="Luciferase, Domain 3"/>
    <property type="match status" value="2"/>
</dbReference>
<evidence type="ECO:0000313" key="12">
    <source>
        <dbReference type="Proteomes" id="UP000029409"/>
    </source>
</evidence>
<dbReference type="GO" id="GO:0044550">
    <property type="term" value="P:secondary metabolite biosynthetic process"/>
    <property type="evidence" value="ECO:0007669"/>
    <property type="project" value="UniProtKB-ARBA"/>
</dbReference>
<evidence type="ECO:0000256" key="3">
    <source>
        <dbReference type="ARBA" id="ARBA00022450"/>
    </source>
</evidence>
<dbReference type="eggNOG" id="COG1020">
    <property type="taxonomic scope" value="Bacteria"/>
</dbReference>
<protein>
    <submittedName>
        <fullName evidence="11">Ornithine racemase</fullName>
    </submittedName>
</protein>
<dbReference type="FunFam" id="1.10.1200.10:FF:000005">
    <property type="entry name" value="Nonribosomal peptide synthetase 1"/>
    <property type="match status" value="2"/>
</dbReference>
<evidence type="ECO:0000313" key="11">
    <source>
        <dbReference type="EMBL" id="AIQ12432.1"/>
    </source>
</evidence>
<dbReference type="PANTHER" id="PTHR45527:SF1">
    <property type="entry name" value="FATTY ACID SYNTHASE"/>
    <property type="match status" value="1"/>
</dbReference>
<dbReference type="Pfam" id="PF13193">
    <property type="entry name" value="AMP-binding_C"/>
    <property type="match status" value="2"/>
</dbReference>
<keyword evidence="4" id="KW-0597">Phosphoprotein</keyword>
<keyword evidence="5" id="KW-0436">Ligase</keyword>
<dbReference type="Gene3D" id="3.40.50.980">
    <property type="match status" value="4"/>
</dbReference>
<dbReference type="FunFam" id="2.30.38.10:FF:000001">
    <property type="entry name" value="Non-ribosomal peptide synthetase PvdI"/>
    <property type="match status" value="2"/>
</dbReference>
<dbReference type="CDD" id="cd19531">
    <property type="entry name" value="LCL_NRPS-like"/>
    <property type="match status" value="2"/>
</dbReference>
<feature type="domain" description="Carrier" evidence="10">
    <location>
        <begin position="2056"/>
        <end position="2130"/>
    </location>
</feature>
<dbReference type="Pfam" id="PF00501">
    <property type="entry name" value="AMP-binding"/>
    <property type="match status" value="2"/>
</dbReference>
<dbReference type="InterPro" id="IPR010060">
    <property type="entry name" value="NRPS_synth"/>
</dbReference>
<keyword evidence="8" id="KW-0511">Multifunctional enzyme</keyword>
<dbReference type="SUPFAM" id="SSF47336">
    <property type="entry name" value="ACP-like"/>
    <property type="match status" value="2"/>
</dbReference>
<dbReference type="Gene3D" id="3.30.559.10">
    <property type="entry name" value="Chloramphenicol acetyltransferase-like domain"/>
    <property type="match status" value="3"/>
</dbReference>
<dbReference type="Pfam" id="PF00550">
    <property type="entry name" value="PP-binding"/>
    <property type="match status" value="2"/>
</dbReference>
<feature type="domain" description="Carrier" evidence="10">
    <location>
        <begin position="1020"/>
        <end position="1095"/>
    </location>
</feature>
<evidence type="ECO:0000256" key="2">
    <source>
        <dbReference type="ARBA" id="ARBA00006432"/>
    </source>
</evidence>
<dbReference type="STRING" id="44251.PDUR_11315"/>
<evidence type="ECO:0000256" key="8">
    <source>
        <dbReference type="ARBA" id="ARBA00023268"/>
    </source>
</evidence>
<accession>A0A089HMZ1</accession>
<organism evidence="11 12">
    <name type="scientific">Paenibacillus durus</name>
    <name type="common">Paenibacillus azotofixans</name>
    <dbReference type="NCBI Taxonomy" id="44251"/>
    <lineage>
        <taxon>Bacteria</taxon>
        <taxon>Bacillati</taxon>
        <taxon>Bacillota</taxon>
        <taxon>Bacilli</taxon>
        <taxon>Bacillales</taxon>
        <taxon>Paenibacillaceae</taxon>
        <taxon>Paenibacillus</taxon>
    </lineage>
</organism>
<dbReference type="Pfam" id="PF18563">
    <property type="entry name" value="TubC_N"/>
    <property type="match status" value="1"/>
</dbReference>
<dbReference type="InterPro" id="IPR010071">
    <property type="entry name" value="AA_adenyl_dom"/>
</dbReference>
<dbReference type="SMR" id="A0A089HMZ1"/>
<dbReference type="NCBIfam" id="TIGR01720">
    <property type="entry name" value="NRPS-para261"/>
    <property type="match status" value="1"/>
</dbReference>
<dbReference type="InterPro" id="IPR000873">
    <property type="entry name" value="AMP-dep_synth/lig_dom"/>
</dbReference>
<dbReference type="InterPro" id="IPR045851">
    <property type="entry name" value="AMP-bd_C_sf"/>
</dbReference>
<dbReference type="FunFam" id="3.40.50.980:FF:000001">
    <property type="entry name" value="Non-ribosomal peptide synthetase"/>
    <property type="match status" value="2"/>
</dbReference>
<comment type="similarity">
    <text evidence="2">Belongs to the ATP-dependent AMP-binding enzyme family.</text>
</comment>
<dbReference type="Gene3D" id="1.10.1200.10">
    <property type="entry name" value="ACP-like"/>
    <property type="match status" value="2"/>
</dbReference>
<dbReference type="GO" id="GO:0008610">
    <property type="term" value="P:lipid biosynthetic process"/>
    <property type="evidence" value="ECO:0007669"/>
    <property type="project" value="UniProtKB-ARBA"/>
</dbReference>
<dbReference type="GO" id="GO:0043041">
    <property type="term" value="P:amino acid activation for nonribosomal peptide biosynthetic process"/>
    <property type="evidence" value="ECO:0007669"/>
    <property type="project" value="TreeGrafter"/>
</dbReference>
<evidence type="ECO:0000256" key="1">
    <source>
        <dbReference type="ARBA" id="ARBA00001957"/>
    </source>
</evidence>
<dbReference type="PROSITE" id="PS00455">
    <property type="entry name" value="AMP_BINDING"/>
    <property type="match status" value="2"/>
</dbReference>
<evidence type="ECO:0000256" key="4">
    <source>
        <dbReference type="ARBA" id="ARBA00022553"/>
    </source>
</evidence>
<dbReference type="OrthoDB" id="9765680at2"/>
<dbReference type="GO" id="GO:0017000">
    <property type="term" value="P:antibiotic biosynthetic process"/>
    <property type="evidence" value="ECO:0007669"/>
    <property type="project" value="UniProtKB-KW"/>
</dbReference>
<dbReference type="InterPro" id="IPR020845">
    <property type="entry name" value="AMP-binding_CS"/>
</dbReference>
<dbReference type="FunFam" id="3.30.559.30:FF:000001">
    <property type="entry name" value="Non-ribosomal peptide synthetase"/>
    <property type="match status" value="1"/>
</dbReference>
<keyword evidence="12" id="KW-1185">Reference proteome</keyword>
<evidence type="ECO:0000259" key="10">
    <source>
        <dbReference type="PROSITE" id="PS50075"/>
    </source>
</evidence>
<dbReference type="FunFam" id="3.30.300.30:FF:000015">
    <property type="entry name" value="Nonribosomal peptide synthase SidD"/>
    <property type="match status" value="1"/>
</dbReference>